<dbReference type="AlphaFoldDB" id="A0A2U8WTV9"/>
<gene>
    <name evidence="3" type="ORF">DK419_26810</name>
</gene>
<feature type="region of interest" description="Disordered" evidence="1">
    <location>
        <begin position="49"/>
        <end position="72"/>
    </location>
</feature>
<evidence type="ECO:0000313" key="4">
    <source>
        <dbReference type="Proteomes" id="UP000245444"/>
    </source>
</evidence>
<keyword evidence="4" id="KW-1185">Reference proteome</keyword>
<name>A0A2U8WTV9_9HYPH</name>
<organism evidence="3 4">
    <name type="scientific">Methylobacterium terrae</name>
    <dbReference type="NCBI Taxonomy" id="2202827"/>
    <lineage>
        <taxon>Bacteria</taxon>
        <taxon>Pseudomonadati</taxon>
        <taxon>Pseudomonadota</taxon>
        <taxon>Alphaproteobacteria</taxon>
        <taxon>Hyphomicrobiales</taxon>
        <taxon>Methylobacteriaceae</taxon>
        <taxon>Methylobacterium</taxon>
    </lineage>
</organism>
<dbReference type="Pfam" id="PF12587">
    <property type="entry name" value="DUF3761"/>
    <property type="match status" value="1"/>
</dbReference>
<sequence>MRWRSLGALLTAGALVVGFATGPQAREYQKPRERELTTHRHYVNVDGRTVHSPAKTRDGRRPTGASAKCRDGSWSFSRHRRGTCSGHHGVAAWLR</sequence>
<proteinExistence type="predicted"/>
<dbReference type="Proteomes" id="UP000245444">
    <property type="component" value="Chromosome"/>
</dbReference>
<dbReference type="KEGG" id="mtea:DK419_26810"/>
<evidence type="ECO:0008006" key="5">
    <source>
        <dbReference type="Google" id="ProtNLM"/>
    </source>
</evidence>
<keyword evidence="2" id="KW-0732">Signal</keyword>
<feature type="signal peptide" evidence="2">
    <location>
        <begin position="1"/>
        <end position="25"/>
    </location>
</feature>
<accession>A0A2U8WTV9</accession>
<evidence type="ECO:0000313" key="3">
    <source>
        <dbReference type="EMBL" id="AWN49503.1"/>
    </source>
</evidence>
<dbReference type="InterPro" id="IPR022236">
    <property type="entry name" value="DUF3761"/>
</dbReference>
<dbReference type="OrthoDB" id="4751721at2"/>
<dbReference type="EMBL" id="CP029553">
    <property type="protein sequence ID" value="AWN49503.1"/>
    <property type="molecule type" value="Genomic_DNA"/>
</dbReference>
<evidence type="ECO:0000256" key="1">
    <source>
        <dbReference type="SAM" id="MobiDB-lite"/>
    </source>
</evidence>
<reference evidence="3 4" key="1">
    <citation type="submission" date="2018-05" db="EMBL/GenBank/DDBJ databases">
        <title>Complete Genome Sequence of Methylobacterium sp. 17Sr1-28.</title>
        <authorList>
            <person name="Srinivasan S."/>
        </authorList>
    </citation>
    <scope>NUCLEOTIDE SEQUENCE [LARGE SCALE GENOMIC DNA]</scope>
    <source>
        <strain evidence="3 4">17Sr1-28</strain>
    </source>
</reference>
<protein>
    <recommendedName>
        <fullName evidence="5">DUF3761 domain-containing protein</fullName>
    </recommendedName>
</protein>
<evidence type="ECO:0000256" key="2">
    <source>
        <dbReference type="SAM" id="SignalP"/>
    </source>
</evidence>
<feature type="chain" id="PRO_5016155815" description="DUF3761 domain-containing protein" evidence="2">
    <location>
        <begin position="26"/>
        <end position="95"/>
    </location>
</feature>